<organism evidence="2 3">
    <name type="scientific">Orbilia oligospora</name>
    <name type="common">Nematode-trapping fungus</name>
    <name type="synonym">Arthrobotrys oligospora</name>
    <dbReference type="NCBI Taxonomy" id="2813651"/>
    <lineage>
        <taxon>Eukaryota</taxon>
        <taxon>Fungi</taxon>
        <taxon>Dikarya</taxon>
        <taxon>Ascomycota</taxon>
        <taxon>Pezizomycotina</taxon>
        <taxon>Orbiliomycetes</taxon>
        <taxon>Orbiliales</taxon>
        <taxon>Orbiliaceae</taxon>
        <taxon>Orbilia</taxon>
    </lineage>
</organism>
<sequence length="172" mass="19655">MLVSRTMHILVDLPAFCARRRKMDKSATLKRFKRHLHKAGRVHSLLELFKPGYGRYGRIIAAIWPDTPPERRKEAMESQSYWEPIKKKKSSRGGRSRGKVEATSVALASKPKASNPMTLGLSEEMARLILEERIDYMDWSMDIEIQCSAVLDNVCCRTVEPFSTVRFGVQVS</sequence>
<gene>
    <name evidence="2" type="ORF">TWF102_008156</name>
</gene>
<evidence type="ECO:0000256" key="1">
    <source>
        <dbReference type="SAM" id="MobiDB-lite"/>
    </source>
</evidence>
<name>A0A7C8JCE4_ORBOL</name>
<accession>A0A7C8JCE4</accession>
<dbReference type="EMBL" id="WIQW01000005">
    <property type="protein sequence ID" value="KAF3110583.1"/>
    <property type="molecule type" value="Genomic_DNA"/>
</dbReference>
<feature type="compositionally biased region" description="Basic residues" evidence="1">
    <location>
        <begin position="86"/>
        <end position="97"/>
    </location>
</feature>
<proteinExistence type="predicted"/>
<evidence type="ECO:0000313" key="3">
    <source>
        <dbReference type="Proteomes" id="UP000475325"/>
    </source>
</evidence>
<dbReference type="Proteomes" id="UP000475325">
    <property type="component" value="Unassembled WGS sequence"/>
</dbReference>
<dbReference type="AlphaFoldDB" id="A0A7C8JCE4"/>
<comment type="caution">
    <text evidence="2">The sequence shown here is derived from an EMBL/GenBank/DDBJ whole genome shotgun (WGS) entry which is preliminary data.</text>
</comment>
<evidence type="ECO:0000313" key="2">
    <source>
        <dbReference type="EMBL" id="KAF3110583.1"/>
    </source>
</evidence>
<feature type="region of interest" description="Disordered" evidence="1">
    <location>
        <begin position="75"/>
        <end position="107"/>
    </location>
</feature>
<reference evidence="2 3" key="1">
    <citation type="submission" date="2019-06" db="EMBL/GenBank/DDBJ databases">
        <authorList>
            <person name="Palmer J.M."/>
        </authorList>
    </citation>
    <scope>NUCLEOTIDE SEQUENCE [LARGE SCALE GENOMIC DNA]</scope>
    <source>
        <strain evidence="2 3">TWF102</strain>
    </source>
</reference>
<protein>
    <submittedName>
        <fullName evidence="2">Uncharacterized protein</fullName>
    </submittedName>
</protein>